<gene>
    <name evidence="3" type="ORF">H9654_01310</name>
</gene>
<name>A0A8X8FTX2_9GAMM</name>
<evidence type="ECO:0000313" key="3">
    <source>
        <dbReference type="EMBL" id="MBD7952827.1"/>
    </source>
</evidence>
<evidence type="ECO:0000256" key="1">
    <source>
        <dbReference type="SAM" id="MobiDB-lite"/>
    </source>
</evidence>
<sequence>MRHDSGTAAPIRRTRVVAAALAMILSVPAAHAARAERTPMPDTERTAPVARNSVDELRQLMDAKQLTELRTTYNGNYGASLLFNPSTLNYYVALFQEKNFWRVIKTDSVENADHVYRTFVQQTEQLAQVNIDTIRLDAGKRYTERLVSFNEERLRTLQAQVEQERAQSLQVSTALQQAQQQAVSLSTELQSSNSQLGTLQQRIQQLQLQQGNPETTLPTPTPPPSPTSAPQVD</sequence>
<dbReference type="Pfam" id="PF11180">
    <property type="entry name" value="DUF2968"/>
    <property type="match status" value="1"/>
</dbReference>
<dbReference type="RefSeq" id="WP_191768388.1">
    <property type="nucleotide sequence ID" value="NZ_JACSQS010000001.1"/>
</dbReference>
<keyword evidence="4" id="KW-1185">Reference proteome</keyword>
<proteinExistence type="predicted"/>
<organism evidence="3 4">
    <name type="scientific">Stenotrophomonas lacuserhaii</name>
    <dbReference type="NCBI Taxonomy" id="2760084"/>
    <lineage>
        <taxon>Bacteria</taxon>
        <taxon>Pseudomonadati</taxon>
        <taxon>Pseudomonadota</taxon>
        <taxon>Gammaproteobacteria</taxon>
        <taxon>Lysobacterales</taxon>
        <taxon>Lysobacteraceae</taxon>
        <taxon>Stenotrophomonas</taxon>
    </lineage>
</organism>
<evidence type="ECO:0000256" key="2">
    <source>
        <dbReference type="SAM" id="SignalP"/>
    </source>
</evidence>
<dbReference type="AlphaFoldDB" id="A0A8X8FTX2"/>
<reference evidence="3 4" key="1">
    <citation type="submission" date="2020-08" db="EMBL/GenBank/DDBJ databases">
        <title>A Genomic Blueprint of the Chicken Gut Microbiome.</title>
        <authorList>
            <person name="Gilroy R."/>
            <person name="Ravi A."/>
            <person name="Getino M."/>
            <person name="Pursley I."/>
            <person name="Horton D.L."/>
            <person name="Alikhan N.-F."/>
            <person name="Baker D."/>
            <person name="Gharbi K."/>
            <person name="Hall N."/>
            <person name="Watson M."/>
            <person name="Adriaenssens E.M."/>
            <person name="Foster-Nyarko E."/>
            <person name="Jarju S."/>
            <person name="Secka A."/>
            <person name="Antonio M."/>
            <person name="Oren A."/>
            <person name="Chaudhuri R."/>
            <person name="La Ragione R.M."/>
            <person name="Hildebrand F."/>
            <person name="Pallen M.J."/>
        </authorList>
    </citation>
    <scope>NUCLEOTIDE SEQUENCE [LARGE SCALE GENOMIC DNA]</scope>
    <source>
        <strain evidence="3 4">Sa5BUN4</strain>
    </source>
</reference>
<dbReference type="EMBL" id="JACSQS010000001">
    <property type="protein sequence ID" value="MBD7952827.1"/>
    <property type="molecule type" value="Genomic_DNA"/>
</dbReference>
<accession>A0A8X8FTX2</accession>
<dbReference type="InterPro" id="IPR021350">
    <property type="entry name" value="DUF2968"/>
</dbReference>
<dbReference type="Proteomes" id="UP000636938">
    <property type="component" value="Unassembled WGS sequence"/>
</dbReference>
<feature type="signal peptide" evidence="2">
    <location>
        <begin position="1"/>
        <end position="32"/>
    </location>
</feature>
<keyword evidence="2" id="KW-0732">Signal</keyword>
<feature type="region of interest" description="Disordered" evidence="1">
    <location>
        <begin position="206"/>
        <end position="233"/>
    </location>
</feature>
<feature type="chain" id="PRO_5036493800" evidence="2">
    <location>
        <begin position="33"/>
        <end position="233"/>
    </location>
</feature>
<protein>
    <submittedName>
        <fullName evidence="3">DUF2968 domain-containing protein</fullName>
    </submittedName>
</protein>
<feature type="compositionally biased region" description="Low complexity" evidence="1">
    <location>
        <begin position="206"/>
        <end position="218"/>
    </location>
</feature>
<comment type="caution">
    <text evidence="3">The sequence shown here is derived from an EMBL/GenBank/DDBJ whole genome shotgun (WGS) entry which is preliminary data.</text>
</comment>
<evidence type="ECO:0000313" key="4">
    <source>
        <dbReference type="Proteomes" id="UP000636938"/>
    </source>
</evidence>